<comment type="caution">
    <text evidence="7">The sequence shown here is derived from an EMBL/GenBank/DDBJ whole genome shotgun (WGS) entry which is preliminary data.</text>
</comment>
<sequence>METVIIPSNEHKPDAPPEAPPDHILFSLISTLFFLPLGIAAILKGVKVRKAIKLNDFTTAEYASAKAAKFAMSGIALGTLMGALVACVIIVQTNQKP</sequence>
<evidence type="ECO:0000256" key="2">
    <source>
        <dbReference type="ARBA" id="ARBA00006843"/>
    </source>
</evidence>
<gene>
    <name evidence="7" type="ORF">SNE40_004077</name>
</gene>
<dbReference type="AlphaFoldDB" id="A0AAN8KJP9"/>
<reference evidence="7 8" key="1">
    <citation type="submission" date="2024-01" db="EMBL/GenBank/DDBJ databases">
        <title>The genome of the rayed Mediterranean limpet Patella caerulea (Linnaeus, 1758).</title>
        <authorList>
            <person name="Anh-Thu Weber A."/>
            <person name="Halstead-Nussloch G."/>
        </authorList>
    </citation>
    <scope>NUCLEOTIDE SEQUENCE [LARGE SCALE GENOMIC DNA]</scope>
    <source>
        <strain evidence="7">AATW-2023a</strain>
        <tissue evidence="7">Whole specimen</tissue>
    </source>
</reference>
<protein>
    <submittedName>
        <fullName evidence="7">Uncharacterized protein</fullName>
    </submittedName>
</protein>
<dbReference type="EMBL" id="JAZGQO010000002">
    <property type="protein sequence ID" value="KAK6192640.1"/>
    <property type="molecule type" value="Genomic_DNA"/>
</dbReference>
<dbReference type="GO" id="GO:0016020">
    <property type="term" value="C:membrane"/>
    <property type="evidence" value="ECO:0007669"/>
    <property type="project" value="UniProtKB-SubCell"/>
</dbReference>
<dbReference type="Proteomes" id="UP001347796">
    <property type="component" value="Unassembled WGS sequence"/>
</dbReference>
<proteinExistence type="inferred from homology"/>
<organism evidence="7 8">
    <name type="scientific">Patella caerulea</name>
    <name type="common">Rayed Mediterranean limpet</name>
    <dbReference type="NCBI Taxonomy" id="87958"/>
    <lineage>
        <taxon>Eukaryota</taxon>
        <taxon>Metazoa</taxon>
        <taxon>Spiralia</taxon>
        <taxon>Lophotrochozoa</taxon>
        <taxon>Mollusca</taxon>
        <taxon>Gastropoda</taxon>
        <taxon>Patellogastropoda</taxon>
        <taxon>Patelloidea</taxon>
        <taxon>Patellidae</taxon>
        <taxon>Patella</taxon>
    </lineage>
</organism>
<dbReference type="InterPro" id="IPR007593">
    <property type="entry name" value="CD225/Dispanin_fam"/>
</dbReference>
<evidence type="ECO:0000256" key="6">
    <source>
        <dbReference type="SAM" id="Phobius"/>
    </source>
</evidence>
<keyword evidence="8" id="KW-1185">Reference proteome</keyword>
<keyword evidence="4 6" id="KW-1133">Transmembrane helix</keyword>
<keyword evidence="5 6" id="KW-0472">Membrane</keyword>
<evidence type="ECO:0000313" key="8">
    <source>
        <dbReference type="Proteomes" id="UP001347796"/>
    </source>
</evidence>
<feature type="transmembrane region" description="Helical" evidence="6">
    <location>
        <begin position="67"/>
        <end position="91"/>
    </location>
</feature>
<name>A0AAN8KJP9_PATCE</name>
<evidence type="ECO:0000256" key="4">
    <source>
        <dbReference type="ARBA" id="ARBA00022989"/>
    </source>
</evidence>
<dbReference type="PANTHER" id="PTHR14768:SF6">
    <property type="match status" value="1"/>
</dbReference>
<keyword evidence="3 6" id="KW-0812">Transmembrane</keyword>
<dbReference type="Pfam" id="PF04505">
    <property type="entry name" value="CD225"/>
    <property type="match status" value="1"/>
</dbReference>
<comment type="similarity">
    <text evidence="2">Belongs to the CD225/Dispanin family.</text>
</comment>
<evidence type="ECO:0000256" key="1">
    <source>
        <dbReference type="ARBA" id="ARBA00004370"/>
    </source>
</evidence>
<dbReference type="PANTHER" id="PTHR14768">
    <property type="entry name" value="UPF0338 PROTEIN"/>
    <property type="match status" value="1"/>
</dbReference>
<evidence type="ECO:0000313" key="7">
    <source>
        <dbReference type="EMBL" id="KAK6192640.1"/>
    </source>
</evidence>
<evidence type="ECO:0000256" key="5">
    <source>
        <dbReference type="ARBA" id="ARBA00023136"/>
    </source>
</evidence>
<accession>A0AAN8KJP9</accession>
<comment type="subcellular location">
    <subcellularLocation>
        <location evidence="1">Membrane</location>
    </subcellularLocation>
</comment>
<feature type="transmembrane region" description="Helical" evidence="6">
    <location>
        <begin position="24"/>
        <end position="46"/>
    </location>
</feature>
<evidence type="ECO:0000256" key="3">
    <source>
        <dbReference type="ARBA" id="ARBA00022692"/>
    </source>
</evidence>